<comment type="caution">
    <text evidence="3">The sequence shown here is derived from an EMBL/GenBank/DDBJ whole genome shotgun (WGS) entry which is preliminary data.</text>
</comment>
<keyword evidence="4" id="KW-1185">Reference proteome</keyword>
<sequence>MADFDFDQVLNLEEEYYNEGFKEGQEFSTKEQYIEGKEYGYQTGFQRFVMVGYMKGLLESWRELENPSSSLENHLNQLESLINTIQLTNGDEEVAIYEKNISKARNKLRVIATLTKDSDKVNKLDELVKNVGGSLQVSENVDDMW</sequence>
<name>A0A9P0W097_9ASCO</name>
<dbReference type="PANTHER" id="PTHR28532:SF1">
    <property type="entry name" value="ORAL CANCER OVEREXPRESSED 1"/>
    <property type="match status" value="1"/>
</dbReference>
<comment type="similarity">
    <text evidence="1">Belongs to the LTO1 family.</text>
</comment>
<evidence type="ECO:0000259" key="2">
    <source>
        <dbReference type="Pfam" id="PF09811"/>
    </source>
</evidence>
<dbReference type="InterPro" id="IPR052436">
    <property type="entry name" value="LTO1_adapter"/>
</dbReference>
<dbReference type="PANTHER" id="PTHR28532">
    <property type="entry name" value="GEO13458P1"/>
    <property type="match status" value="1"/>
</dbReference>
<dbReference type="InterPro" id="IPR019191">
    <property type="entry name" value="Essential_protein_Yae1_N"/>
</dbReference>
<dbReference type="EMBL" id="CAKXYY010000016">
    <property type="protein sequence ID" value="CAH2354332.1"/>
    <property type="molecule type" value="Genomic_DNA"/>
</dbReference>
<evidence type="ECO:0000256" key="1">
    <source>
        <dbReference type="ARBA" id="ARBA00038090"/>
    </source>
</evidence>
<feature type="domain" description="Essential protein Yae1 N-terminal" evidence="2">
    <location>
        <begin position="20"/>
        <end position="58"/>
    </location>
</feature>
<proteinExistence type="inferred from homology"/>
<protein>
    <submittedName>
        <fullName evidence="3">Protein Lto1p</fullName>
    </submittedName>
</protein>
<dbReference type="AlphaFoldDB" id="A0A9P0W097"/>
<dbReference type="Proteomes" id="UP000837801">
    <property type="component" value="Unassembled WGS sequence"/>
</dbReference>
<gene>
    <name evidence="3" type="ORF">CLIB1423_16S00254</name>
</gene>
<reference evidence="3" key="1">
    <citation type="submission" date="2022-03" db="EMBL/GenBank/DDBJ databases">
        <authorList>
            <person name="Legras J.-L."/>
            <person name="Devillers H."/>
            <person name="Grondin C."/>
        </authorList>
    </citation>
    <scope>NUCLEOTIDE SEQUENCE</scope>
    <source>
        <strain evidence="3">CLIB 1423</strain>
    </source>
</reference>
<evidence type="ECO:0000313" key="3">
    <source>
        <dbReference type="EMBL" id="CAH2354332.1"/>
    </source>
</evidence>
<dbReference type="Pfam" id="PF09811">
    <property type="entry name" value="Yae1_N"/>
    <property type="match status" value="1"/>
</dbReference>
<dbReference type="OrthoDB" id="48036at2759"/>
<evidence type="ECO:0000313" key="4">
    <source>
        <dbReference type="Proteomes" id="UP000837801"/>
    </source>
</evidence>
<organism evidence="3 4">
    <name type="scientific">[Candida] railenensis</name>
    <dbReference type="NCBI Taxonomy" id="45579"/>
    <lineage>
        <taxon>Eukaryota</taxon>
        <taxon>Fungi</taxon>
        <taxon>Dikarya</taxon>
        <taxon>Ascomycota</taxon>
        <taxon>Saccharomycotina</taxon>
        <taxon>Pichiomycetes</taxon>
        <taxon>Debaryomycetaceae</taxon>
        <taxon>Kurtzmaniella</taxon>
    </lineage>
</organism>
<accession>A0A9P0W097</accession>